<evidence type="ECO:0000256" key="7">
    <source>
        <dbReference type="ARBA" id="ARBA00023136"/>
    </source>
</evidence>
<dbReference type="Proteomes" id="UP000190989">
    <property type="component" value="Unassembled WGS sequence"/>
</dbReference>
<dbReference type="Pfam" id="PF02397">
    <property type="entry name" value="Bac_transf"/>
    <property type="match status" value="1"/>
</dbReference>
<dbReference type="PANTHER" id="PTHR30576">
    <property type="entry name" value="COLANIC BIOSYNTHESIS UDP-GLUCOSE LIPID CARRIER TRANSFERASE"/>
    <property type="match status" value="1"/>
</dbReference>
<dbReference type="InterPro" id="IPR003362">
    <property type="entry name" value="Bact_transf"/>
</dbReference>
<comment type="similarity">
    <text evidence="2">Belongs to the bacterial sugar transferase family.</text>
</comment>
<gene>
    <name evidence="11" type="ORF">SAMN06295987_102762</name>
</gene>
<evidence type="ECO:0000256" key="3">
    <source>
        <dbReference type="ARBA" id="ARBA00022475"/>
    </source>
</evidence>
<protein>
    <submittedName>
        <fullName evidence="11">Sugar transferase involved in LPS biosynthesis (Colanic, teichoic acid)</fullName>
    </submittedName>
</protein>
<feature type="domain" description="Bacterial sugar transferase" evidence="10">
    <location>
        <begin position="68"/>
        <end position="258"/>
    </location>
</feature>
<keyword evidence="12" id="KW-1185">Reference proteome</keyword>
<dbReference type="GO" id="GO:0016780">
    <property type="term" value="F:phosphotransferase activity, for other substituted phosphate groups"/>
    <property type="evidence" value="ECO:0007669"/>
    <property type="project" value="TreeGrafter"/>
</dbReference>
<evidence type="ECO:0000256" key="4">
    <source>
        <dbReference type="ARBA" id="ARBA00022679"/>
    </source>
</evidence>
<keyword evidence="3" id="KW-1003">Cell membrane</keyword>
<comment type="subcellular location">
    <subcellularLocation>
        <location evidence="1">Cell membrane</location>
    </subcellularLocation>
</comment>
<dbReference type="EMBL" id="FVZE01000002">
    <property type="protein sequence ID" value="SLJ96954.1"/>
    <property type="molecule type" value="Genomic_DNA"/>
</dbReference>
<evidence type="ECO:0000256" key="1">
    <source>
        <dbReference type="ARBA" id="ARBA00004236"/>
    </source>
</evidence>
<evidence type="ECO:0000313" key="11">
    <source>
        <dbReference type="EMBL" id="SLJ96954.1"/>
    </source>
</evidence>
<evidence type="ECO:0000256" key="2">
    <source>
        <dbReference type="ARBA" id="ARBA00006464"/>
    </source>
</evidence>
<dbReference type="STRING" id="428990.SAMN06295987_102762"/>
<evidence type="ECO:0000256" key="5">
    <source>
        <dbReference type="ARBA" id="ARBA00022692"/>
    </source>
</evidence>
<organism evidence="11 12">
    <name type="scientific">Novosphingobium mathurense</name>
    <dbReference type="NCBI Taxonomy" id="428990"/>
    <lineage>
        <taxon>Bacteria</taxon>
        <taxon>Pseudomonadati</taxon>
        <taxon>Pseudomonadota</taxon>
        <taxon>Alphaproteobacteria</taxon>
        <taxon>Sphingomonadales</taxon>
        <taxon>Sphingomonadaceae</taxon>
        <taxon>Novosphingobium</taxon>
    </lineage>
</organism>
<dbReference type="PANTHER" id="PTHR30576:SF4">
    <property type="entry name" value="UNDECAPRENYL-PHOSPHATE GALACTOSE PHOSPHOTRANSFERASE"/>
    <property type="match status" value="1"/>
</dbReference>
<evidence type="ECO:0000256" key="9">
    <source>
        <dbReference type="SAM" id="Phobius"/>
    </source>
</evidence>
<evidence type="ECO:0000259" key="10">
    <source>
        <dbReference type="Pfam" id="PF02397"/>
    </source>
</evidence>
<keyword evidence="7 9" id="KW-0472">Membrane</keyword>
<evidence type="ECO:0000256" key="6">
    <source>
        <dbReference type="ARBA" id="ARBA00022989"/>
    </source>
</evidence>
<feature type="transmembrane region" description="Helical" evidence="9">
    <location>
        <begin position="72"/>
        <end position="95"/>
    </location>
</feature>
<dbReference type="RefSeq" id="WP_054947671.1">
    <property type="nucleotide sequence ID" value="NZ_FVZE01000002.1"/>
</dbReference>
<name>A0A1U6HME7_9SPHN</name>
<dbReference type="GO" id="GO:0000271">
    <property type="term" value="P:polysaccharide biosynthetic process"/>
    <property type="evidence" value="ECO:0007669"/>
    <property type="project" value="UniProtKB-KW"/>
</dbReference>
<evidence type="ECO:0000313" key="12">
    <source>
        <dbReference type="Proteomes" id="UP000190989"/>
    </source>
</evidence>
<keyword evidence="4 11" id="KW-0808">Transferase</keyword>
<sequence length="264" mass="29272">MSRKGSEGDQAYGSCIAVASSSAAEAALISKPRLETVRSTPAAADSAVRAARIIATQSGDPPHFGLCRIRDIVCALALIILLLPVFVVLIAVILINDPGPPIFAHQRVGKNGQPFKCYKLRSMYCDAQERLVVLLAKNPKMRREWEAMHKLTEDPRVTPLGDFLRRTSLDELPQLFNVLMGSMTLVGPRPIVFDELHHYGRHASCYLTSKPGLTGLWQVTGRSEVSYRRRVATDRLYARRKSFKLDLRILLATVPAVLARKGAW</sequence>
<evidence type="ECO:0000256" key="8">
    <source>
        <dbReference type="ARBA" id="ARBA00023169"/>
    </source>
</evidence>
<keyword evidence="6 9" id="KW-1133">Transmembrane helix</keyword>
<accession>A0A1U6HME7</accession>
<keyword evidence="5 9" id="KW-0812">Transmembrane</keyword>
<dbReference type="GO" id="GO:0005886">
    <property type="term" value="C:plasma membrane"/>
    <property type="evidence" value="ECO:0007669"/>
    <property type="project" value="UniProtKB-SubCell"/>
</dbReference>
<reference evidence="12" key="1">
    <citation type="submission" date="2017-02" db="EMBL/GenBank/DDBJ databases">
        <authorList>
            <person name="Varghese N."/>
            <person name="Submissions S."/>
        </authorList>
    </citation>
    <scope>NUCLEOTIDE SEQUENCE [LARGE SCALE GENOMIC DNA]</scope>
    <source>
        <strain evidence="12">SM117</strain>
    </source>
</reference>
<keyword evidence="8" id="KW-0270">Exopolysaccharide synthesis</keyword>
<proteinExistence type="inferred from homology"/>
<dbReference type="AlphaFoldDB" id="A0A1U6HME7"/>